<evidence type="ECO:0000256" key="1">
    <source>
        <dbReference type="ARBA" id="ARBA00010879"/>
    </source>
</evidence>
<sequence>MLTCVRTQDWFVAIDLKDAYFHVSILPRHRPFLRFAFEGRAYQYKVLPFGLSLSPRVFTKVAEAALAPLRELGIRILSYLNDWLILAHSWDLVCAHRDVVLNHLAQLGLRVKWEKSKLFLVQRISFLGVELDSVSMSACLSPEHAQAVLRCAATLRCGSTVPLKQVQRLLGHMASSAAVTPLGLMHMRPLQHWLHTRVPRWAWRRGMFRVNITLSCRKTLSPWTDIVFLQSGVPLEQVFRRIVVTTDAVCNGRAASRVWTGPRLHWHISCLELLAVLLALRRFRPLIQGKHVRQHGDCGLHQPPGRCTLLLHVTTSPPSPAVEPTQVSACHSHSGRSQSHARFSVTTGFARRRVEAPPPVGPTDLGSIRPGTSRSLCLTGIHPLPVMVRSNRGSPQYRCTGTQLAEGPAQNLVLRPGTSGISFSLAHSSEEGPPFSGEGHNLALAPRSLKPPPMVPGRDQEDFRDPSPSVVNTLLQARAPSTRQLYDLKCRIFVNWCSSRGRTHRDVASNQCYPSSEEAWTGTYLPQHS</sequence>
<feature type="domain" description="Reverse transcriptase" evidence="3">
    <location>
        <begin position="1"/>
        <end position="131"/>
    </location>
</feature>
<evidence type="ECO:0000256" key="2">
    <source>
        <dbReference type="ARBA" id="ARBA00012180"/>
    </source>
</evidence>
<dbReference type="Pfam" id="PF00078">
    <property type="entry name" value="RVT_1"/>
    <property type="match status" value="1"/>
</dbReference>
<keyword evidence="5" id="KW-1185">Reference proteome</keyword>
<dbReference type="AlphaFoldDB" id="A0ABD0QBM3"/>
<dbReference type="PANTHER" id="PTHR33050:SF7">
    <property type="entry name" value="RIBONUCLEASE H"/>
    <property type="match status" value="1"/>
</dbReference>
<evidence type="ECO:0000313" key="4">
    <source>
        <dbReference type="EMBL" id="KAL0183500.1"/>
    </source>
</evidence>
<proteinExistence type="inferred from homology"/>
<feature type="non-terminal residue" evidence="4">
    <location>
        <position position="529"/>
    </location>
</feature>
<dbReference type="InterPro" id="IPR043128">
    <property type="entry name" value="Rev_trsase/Diguanyl_cyclase"/>
</dbReference>
<dbReference type="Proteomes" id="UP001529510">
    <property type="component" value="Unassembled WGS sequence"/>
</dbReference>
<dbReference type="PANTHER" id="PTHR33050">
    <property type="entry name" value="REVERSE TRANSCRIPTASE DOMAIN-CONTAINING PROTEIN"/>
    <property type="match status" value="1"/>
</dbReference>
<protein>
    <recommendedName>
        <fullName evidence="2">ribonuclease H</fullName>
        <ecNumber evidence="2">3.1.26.4</ecNumber>
    </recommendedName>
</protein>
<organism evidence="4 5">
    <name type="scientific">Cirrhinus mrigala</name>
    <name type="common">Mrigala</name>
    <dbReference type="NCBI Taxonomy" id="683832"/>
    <lineage>
        <taxon>Eukaryota</taxon>
        <taxon>Metazoa</taxon>
        <taxon>Chordata</taxon>
        <taxon>Craniata</taxon>
        <taxon>Vertebrata</taxon>
        <taxon>Euteleostomi</taxon>
        <taxon>Actinopterygii</taxon>
        <taxon>Neopterygii</taxon>
        <taxon>Teleostei</taxon>
        <taxon>Ostariophysi</taxon>
        <taxon>Cypriniformes</taxon>
        <taxon>Cyprinidae</taxon>
        <taxon>Labeoninae</taxon>
        <taxon>Labeonini</taxon>
        <taxon>Cirrhinus</taxon>
    </lineage>
</organism>
<dbReference type="InterPro" id="IPR052055">
    <property type="entry name" value="Hepadnavirus_pol/RT"/>
</dbReference>
<dbReference type="Gene3D" id="3.30.70.270">
    <property type="match status" value="1"/>
</dbReference>
<dbReference type="EMBL" id="JAMKFB020000009">
    <property type="protein sequence ID" value="KAL0183500.1"/>
    <property type="molecule type" value="Genomic_DNA"/>
</dbReference>
<gene>
    <name evidence="4" type="ORF">M9458_019196</name>
</gene>
<reference evidence="4 5" key="1">
    <citation type="submission" date="2024-05" db="EMBL/GenBank/DDBJ databases">
        <title>Genome sequencing and assembly of Indian major carp, Cirrhinus mrigala (Hamilton, 1822).</title>
        <authorList>
            <person name="Mohindra V."/>
            <person name="Chowdhury L.M."/>
            <person name="Lal K."/>
            <person name="Jena J.K."/>
        </authorList>
    </citation>
    <scope>NUCLEOTIDE SEQUENCE [LARGE SCALE GENOMIC DNA]</scope>
    <source>
        <strain evidence="4">CM1030</strain>
        <tissue evidence="4">Blood</tissue>
    </source>
</reference>
<dbReference type="PROSITE" id="PS50878">
    <property type="entry name" value="RT_POL"/>
    <property type="match status" value="1"/>
</dbReference>
<dbReference type="EC" id="3.1.26.4" evidence="2"/>
<dbReference type="SUPFAM" id="SSF56672">
    <property type="entry name" value="DNA/RNA polymerases"/>
    <property type="match status" value="1"/>
</dbReference>
<name>A0ABD0QBM3_CIRMR</name>
<evidence type="ECO:0000259" key="3">
    <source>
        <dbReference type="PROSITE" id="PS50878"/>
    </source>
</evidence>
<accession>A0ABD0QBM3</accession>
<comment type="similarity">
    <text evidence="1">Belongs to the beta type-B retroviral polymerase family. HERV class-II K(HML-2) pol subfamily.</text>
</comment>
<evidence type="ECO:0000313" key="5">
    <source>
        <dbReference type="Proteomes" id="UP001529510"/>
    </source>
</evidence>
<comment type="caution">
    <text evidence="4">The sequence shown here is derived from an EMBL/GenBank/DDBJ whole genome shotgun (WGS) entry which is preliminary data.</text>
</comment>
<dbReference type="CDD" id="cd03714">
    <property type="entry name" value="RT_DIRS1"/>
    <property type="match status" value="1"/>
</dbReference>
<dbReference type="InterPro" id="IPR000477">
    <property type="entry name" value="RT_dom"/>
</dbReference>
<dbReference type="Gene3D" id="3.10.10.10">
    <property type="entry name" value="HIV Type 1 Reverse Transcriptase, subunit A, domain 1"/>
    <property type="match status" value="1"/>
</dbReference>
<dbReference type="InterPro" id="IPR043502">
    <property type="entry name" value="DNA/RNA_pol_sf"/>
</dbReference>
<dbReference type="GO" id="GO:0004523">
    <property type="term" value="F:RNA-DNA hybrid ribonuclease activity"/>
    <property type="evidence" value="ECO:0007669"/>
    <property type="project" value="UniProtKB-EC"/>
</dbReference>